<dbReference type="PANTHER" id="PTHR44943:SF8">
    <property type="entry name" value="TPR REPEAT-CONTAINING PROTEIN MJ0263"/>
    <property type="match status" value="1"/>
</dbReference>
<dbReference type="PANTHER" id="PTHR44943">
    <property type="entry name" value="CELLULOSE SYNTHASE OPERON PROTEIN C"/>
    <property type="match status" value="1"/>
</dbReference>
<dbReference type="SMART" id="SM00028">
    <property type="entry name" value="TPR"/>
    <property type="match status" value="3"/>
</dbReference>
<dbReference type="InterPro" id="IPR011990">
    <property type="entry name" value="TPR-like_helical_dom_sf"/>
</dbReference>
<proteinExistence type="predicted"/>
<dbReference type="InterPro" id="IPR051685">
    <property type="entry name" value="Ycf3/AcsC/BcsC/TPR_MFPF"/>
</dbReference>
<feature type="non-terminal residue" evidence="3">
    <location>
        <position position="1"/>
    </location>
</feature>
<dbReference type="Pfam" id="PF13432">
    <property type="entry name" value="TPR_16"/>
    <property type="match status" value="1"/>
</dbReference>
<name>A0A060C4N0_9CYAN</name>
<evidence type="ECO:0000313" key="3">
    <source>
        <dbReference type="EMBL" id="AIA90184.1"/>
    </source>
</evidence>
<accession>A0A060C4N0</accession>
<dbReference type="Gene3D" id="1.25.40.10">
    <property type="entry name" value="Tetratricopeptide repeat domain"/>
    <property type="match status" value="1"/>
</dbReference>
<dbReference type="EMBL" id="KF122886">
    <property type="protein sequence ID" value="AIA90184.1"/>
    <property type="molecule type" value="Genomic_DNA"/>
</dbReference>
<keyword evidence="1" id="KW-0677">Repeat</keyword>
<reference evidence="3" key="1">
    <citation type="journal article" date="2013" name="Environ. Microbiol.">
        <title>Seasonally variable intestinal metagenomes of the red palm weevil (Rhynchophorus ferrugineus).</title>
        <authorList>
            <person name="Jia S."/>
            <person name="Zhang X."/>
            <person name="Zhang G."/>
            <person name="Yin A."/>
            <person name="Zhang S."/>
            <person name="Li F."/>
            <person name="Wang L."/>
            <person name="Zhao D."/>
            <person name="Yun Q."/>
            <person name="Tala"/>
            <person name="Wang J."/>
            <person name="Sun G."/>
            <person name="Baabdullah M."/>
            <person name="Yu X."/>
            <person name="Hu S."/>
            <person name="Al-Mssallem I.S."/>
            <person name="Yu J."/>
        </authorList>
    </citation>
    <scope>NUCLEOTIDE SEQUENCE</scope>
</reference>
<evidence type="ECO:0000256" key="2">
    <source>
        <dbReference type="ARBA" id="ARBA00022803"/>
    </source>
</evidence>
<evidence type="ECO:0000256" key="1">
    <source>
        <dbReference type="ARBA" id="ARBA00022737"/>
    </source>
</evidence>
<dbReference type="InterPro" id="IPR019734">
    <property type="entry name" value="TPR_rpt"/>
</dbReference>
<dbReference type="AlphaFoldDB" id="A0A060C4N0"/>
<protein>
    <submittedName>
        <fullName evidence="3">CAZy families GT2|GT41 protein</fullName>
    </submittedName>
</protein>
<dbReference type="SUPFAM" id="SSF48452">
    <property type="entry name" value="TPR-like"/>
    <property type="match status" value="1"/>
</dbReference>
<organism evidence="3">
    <name type="scientific">uncultured Cyanothece sp</name>
    <dbReference type="NCBI Taxonomy" id="259951"/>
    <lineage>
        <taxon>Bacteria</taxon>
        <taxon>Bacillati</taxon>
        <taxon>Cyanobacteriota</taxon>
        <taxon>Cyanophyceae</taxon>
        <taxon>Gomontiellales</taxon>
        <taxon>Cyanothecaceae</taxon>
        <taxon>Cyanothece</taxon>
        <taxon>environmental samples</taxon>
    </lineage>
</organism>
<dbReference type="Pfam" id="PF13181">
    <property type="entry name" value="TPR_8"/>
    <property type="match status" value="1"/>
</dbReference>
<feature type="non-terminal residue" evidence="3">
    <location>
        <position position="144"/>
    </location>
</feature>
<keyword evidence="2" id="KW-0802">TPR repeat</keyword>
<sequence length="144" mass="16895">NIIDVAYMYIDKKIYAKALDWIELGLEEYADDEAFMALMADYYYCRGKLDVSIELFNKLLDFNPYSASYWLGLARCYLDQELYDQAIEACDYALISEEELVDVYIIKGQCFQELGNEEESISCYKKAQELKGMPRICILLYRLM</sequence>